<dbReference type="EMBL" id="JAIWYP010000001">
    <property type="protein sequence ID" value="KAH3886056.1"/>
    <property type="molecule type" value="Genomic_DNA"/>
</dbReference>
<dbReference type="Proteomes" id="UP000828390">
    <property type="component" value="Unassembled WGS sequence"/>
</dbReference>
<sequence>MGLLGRHIWGAGGDNCGRCSGLRGRGFKIAWVLEENPRIGSRREGQILAPQ</sequence>
<keyword evidence="2" id="KW-1185">Reference proteome</keyword>
<name>A0A9D4N0T5_DREPO</name>
<evidence type="ECO:0000313" key="2">
    <source>
        <dbReference type="Proteomes" id="UP000828390"/>
    </source>
</evidence>
<dbReference type="AlphaFoldDB" id="A0A9D4N0T5"/>
<gene>
    <name evidence="1" type="ORF">DPMN_010057</name>
</gene>
<protein>
    <submittedName>
        <fullName evidence="1">Uncharacterized protein</fullName>
    </submittedName>
</protein>
<reference evidence="1" key="2">
    <citation type="submission" date="2020-11" db="EMBL/GenBank/DDBJ databases">
        <authorList>
            <person name="McCartney M.A."/>
            <person name="Auch B."/>
            <person name="Kono T."/>
            <person name="Mallez S."/>
            <person name="Becker A."/>
            <person name="Gohl D.M."/>
            <person name="Silverstein K.A.T."/>
            <person name="Koren S."/>
            <person name="Bechman K.B."/>
            <person name="Herman A."/>
            <person name="Abrahante J.E."/>
            <person name="Garbe J."/>
        </authorList>
    </citation>
    <scope>NUCLEOTIDE SEQUENCE</scope>
    <source>
        <strain evidence="1">Duluth1</strain>
        <tissue evidence="1">Whole animal</tissue>
    </source>
</reference>
<reference evidence="1" key="1">
    <citation type="journal article" date="2019" name="bioRxiv">
        <title>The Genome of the Zebra Mussel, Dreissena polymorpha: A Resource for Invasive Species Research.</title>
        <authorList>
            <person name="McCartney M.A."/>
            <person name="Auch B."/>
            <person name="Kono T."/>
            <person name="Mallez S."/>
            <person name="Zhang Y."/>
            <person name="Obille A."/>
            <person name="Becker A."/>
            <person name="Abrahante J.E."/>
            <person name="Garbe J."/>
            <person name="Badalamenti J.P."/>
            <person name="Herman A."/>
            <person name="Mangelson H."/>
            <person name="Liachko I."/>
            <person name="Sullivan S."/>
            <person name="Sone E.D."/>
            <person name="Koren S."/>
            <person name="Silverstein K.A.T."/>
            <person name="Beckman K.B."/>
            <person name="Gohl D.M."/>
        </authorList>
    </citation>
    <scope>NUCLEOTIDE SEQUENCE</scope>
    <source>
        <strain evidence="1">Duluth1</strain>
        <tissue evidence="1">Whole animal</tissue>
    </source>
</reference>
<organism evidence="1 2">
    <name type="scientific">Dreissena polymorpha</name>
    <name type="common">Zebra mussel</name>
    <name type="synonym">Mytilus polymorpha</name>
    <dbReference type="NCBI Taxonomy" id="45954"/>
    <lineage>
        <taxon>Eukaryota</taxon>
        <taxon>Metazoa</taxon>
        <taxon>Spiralia</taxon>
        <taxon>Lophotrochozoa</taxon>
        <taxon>Mollusca</taxon>
        <taxon>Bivalvia</taxon>
        <taxon>Autobranchia</taxon>
        <taxon>Heteroconchia</taxon>
        <taxon>Euheterodonta</taxon>
        <taxon>Imparidentia</taxon>
        <taxon>Neoheterodontei</taxon>
        <taxon>Myida</taxon>
        <taxon>Dreissenoidea</taxon>
        <taxon>Dreissenidae</taxon>
        <taxon>Dreissena</taxon>
    </lineage>
</organism>
<accession>A0A9D4N0T5</accession>
<comment type="caution">
    <text evidence="1">The sequence shown here is derived from an EMBL/GenBank/DDBJ whole genome shotgun (WGS) entry which is preliminary data.</text>
</comment>
<evidence type="ECO:0000313" key="1">
    <source>
        <dbReference type="EMBL" id="KAH3886056.1"/>
    </source>
</evidence>
<proteinExistence type="predicted"/>